<evidence type="ECO:0008006" key="5">
    <source>
        <dbReference type="Google" id="ProtNLM"/>
    </source>
</evidence>
<feature type="compositionally biased region" description="Low complexity" evidence="1">
    <location>
        <begin position="75"/>
        <end position="96"/>
    </location>
</feature>
<feature type="chain" id="PRO_5020974945" description="Serine protease autotransporter" evidence="2">
    <location>
        <begin position="23"/>
        <end position="105"/>
    </location>
</feature>
<feature type="compositionally biased region" description="Polar residues" evidence="1">
    <location>
        <begin position="45"/>
        <end position="65"/>
    </location>
</feature>
<organism evidence="3 4">
    <name type="scientific">Paraburkholderia rhizosphaerae</name>
    <dbReference type="NCBI Taxonomy" id="480658"/>
    <lineage>
        <taxon>Bacteria</taxon>
        <taxon>Pseudomonadati</taxon>
        <taxon>Pseudomonadota</taxon>
        <taxon>Betaproteobacteria</taxon>
        <taxon>Burkholderiales</taxon>
        <taxon>Burkholderiaceae</taxon>
        <taxon>Paraburkholderia</taxon>
    </lineage>
</organism>
<comment type="caution">
    <text evidence="3">The sequence shown here is derived from an EMBL/GenBank/DDBJ whole genome shotgun (WGS) entry which is preliminary data.</text>
</comment>
<feature type="signal peptide" evidence="2">
    <location>
        <begin position="1"/>
        <end position="22"/>
    </location>
</feature>
<dbReference type="AlphaFoldDB" id="A0A4V3HCK0"/>
<accession>A0A4V3HCK0</accession>
<sequence>MNKATSALIAAIALAVSGGAFAQNSGGGGEGGGSSSGGSTASPANQVNGVRNSYGTPGSNDSDSGTARKPNSGLPAANSGAANTPAPATNNTLATPSTKSPAAPQ</sequence>
<evidence type="ECO:0000313" key="4">
    <source>
        <dbReference type="Proteomes" id="UP000295509"/>
    </source>
</evidence>
<feature type="region of interest" description="Disordered" evidence="1">
    <location>
        <begin position="20"/>
        <end position="105"/>
    </location>
</feature>
<keyword evidence="2" id="KW-0732">Signal</keyword>
<protein>
    <recommendedName>
        <fullName evidence="5">Serine protease autotransporter</fullName>
    </recommendedName>
</protein>
<evidence type="ECO:0000256" key="1">
    <source>
        <dbReference type="SAM" id="MobiDB-lite"/>
    </source>
</evidence>
<name>A0A4V3HCK0_9BURK</name>
<evidence type="ECO:0000256" key="2">
    <source>
        <dbReference type="SAM" id="SignalP"/>
    </source>
</evidence>
<feature type="compositionally biased region" description="Gly residues" evidence="1">
    <location>
        <begin position="25"/>
        <end position="36"/>
    </location>
</feature>
<proteinExistence type="predicted"/>
<dbReference type="RefSeq" id="WP_134197112.1">
    <property type="nucleotide sequence ID" value="NZ_JBHLUW010000020.1"/>
</dbReference>
<evidence type="ECO:0000313" key="3">
    <source>
        <dbReference type="EMBL" id="TDY37364.1"/>
    </source>
</evidence>
<reference evidence="3 4" key="1">
    <citation type="submission" date="2019-03" db="EMBL/GenBank/DDBJ databases">
        <title>Genomic Encyclopedia of Type Strains, Phase III (KMG-III): the genomes of soil and plant-associated and newly described type strains.</title>
        <authorList>
            <person name="Whitman W."/>
        </authorList>
    </citation>
    <scope>NUCLEOTIDE SEQUENCE [LARGE SCALE GENOMIC DNA]</scope>
    <source>
        <strain evidence="3 4">LMG 29544</strain>
    </source>
</reference>
<keyword evidence="4" id="KW-1185">Reference proteome</keyword>
<dbReference type="Proteomes" id="UP000295509">
    <property type="component" value="Unassembled WGS sequence"/>
</dbReference>
<dbReference type="EMBL" id="SORE01000038">
    <property type="protein sequence ID" value="TDY37364.1"/>
    <property type="molecule type" value="Genomic_DNA"/>
</dbReference>
<gene>
    <name evidence="3" type="ORF">BX592_1387</name>
</gene>